<dbReference type="Pfam" id="PF21168">
    <property type="entry name" value="FkbO_Hyg5-like_N"/>
    <property type="match status" value="1"/>
</dbReference>
<gene>
    <name evidence="4" type="ORF">D7S86_24155</name>
</gene>
<keyword evidence="1" id="KW-0998">Cell outer membrane</keyword>
<dbReference type="InterPro" id="IPR049368">
    <property type="entry name" value="FkbO_Hyg5-like_N"/>
</dbReference>
<dbReference type="Gene3D" id="3.30.1330.40">
    <property type="entry name" value="RutC-like"/>
    <property type="match status" value="1"/>
</dbReference>
<organism evidence="4 5">
    <name type="scientific">Pararobbsia silviterrae</name>
    <dbReference type="NCBI Taxonomy" id="1792498"/>
    <lineage>
        <taxon>Bacteria</taxon>
        <taxon>Pseudomonadati</taxon>
        <taxon>Pseudomonadota</taxon>
        <taxon>Betaproteobacteria</taxon>
        <taxon>Burkholderiales</taxon>
        <taxon>Burkholderiaceae</taxon>
        <taxon>Pararobbsia</taxon>
    </lineage>
</organism>
<dbReference type="SUPFAM" id="SSF55298">
    <property type="entry name" value="YjgF-like"/>
    <property type="match status" value="1"/>
</dbReference>
<comment type="caution">
    <text evidence="4">The sequence shown here is derived from an EMBL/GenBank/DDBJ whole genome shotgun (WGS) entry which is preliminary data.</text>
</comment>
<accession>A0A494X795</accession>
<feature type="region of interest" description="Disordered" evidence="2">
    <location>
        <begin position="1"/>
        <end position="53"/>
    </location>
</feature>
<feature type="compositionally biased region" description="Basic and acidic residues" evidence="2">
    <location>
        <begin position="18"/>
        <end position="42"/>
    </location>
</feature>
<dbReference type="InterPro" id="IPR039426">
    <property type="entry name" value="TonB-dep_rcpt-like"/>
</dbReference>
<dbReference type="Pfam" id="PF01042">
    <property type="entry name" value="Ribonuc_L-PSP"/>
    <property type="match status" value="1"/>
</dbReference>
<evidence type="ECO:0000313" key="4">
    <source>
        <dbReference type="EMBL" id="RKP46595.1"/>
    </source>
</evidence>
<dbReference type="AlphaFoldDB" id="A0A494X795"/>
<dbReference type="GO" id="GO:0009279">
    <property type="term" value="C:cell outer membrane"/>
    <property type="evidence" value="ECO:0007669"/>
    <property type="project" value="UniProtKB-SubCell"/>
</dbReference>
<evidence type="ECO:0000256" key="2">
    <source>
        <dbReference type="SAM" id="MobiDB-lite"/>
    </source>
</evidence>
<keyword evidence="1" id="KW-0813">Transport</keyword>
<dbReference type="InterPro" id="IPR035959">
    <property type="entry name" value="RutC-like_sf"/>
</dbReference>
<dbReference type="Proteomes" id="UP000270342">
    <property type="component" value="Unassembled WGS sequence"/>
</dbReference>
<keyword evidence="1" id="KW-0812">Transmembrane</keyword>
<reference evidence="4 5" key="1">
    <citation type="submission" date="2018-10" db="EMBL/GenBank/DDBJ databases">
        <title>Robbsia sp. DHC34, isolated from soil.</title>
        <authorList>
            <person name="Gao Z.-H."/>
            <person name="Qiu L.-H."/>
        </authorList>
    </citation>
    <scope>NUCLEOTIDE SEQUENCE [LARGE SCALE GENOMIC DNA]</scope>
    <source>
        <strain evidence="4 5">DHC34</strain>
    </source>
</reference>
<evidence type="ECO:0000256" key="1">
    <source>
        <dbReference type="PROSITE-ProRule" id="PRU01360"/>
    </source>
</evidence>
<evidence type="ECO:0000259" key="3">
    <source>
        <dbReference type="Pfam" id="PF21168"/>
    </source>
</evidence>
<dbReference type="CDD" id="cd06153">
    <property type="entry name" value="YjgF_YER057c_UK114_like_5"/>
    <property type="match status" value="1"/>
</dbReference>
<comment type="subcellular location">
    <subcellularLocation>
        <location evidence="1">Cell outer membrane</location>
        <topology evidence="1">Multi-pass membrane protein</topology>
    </subcellularLocation>
</comment>
<name>A0A494X795_9BURK</name>
<proteinExistence type="inferred from homology"/>
<sequence length="359" mass="38718">MARDDAPPEQYPRRRTAHERERMMDAAHVHSARRVRDADHPNHPSPSGRASRANHAGWVAPGALDAFAASLPARLGATISGVHGCVTWLRGDEALFGSIELAEPAMPAHGAQTISARPLPIEIATIEAYDALFGCLEAYGYPYLARVWNFVPDIIGEQDGHERYRLFNSARQAAFAAARRVVTGDVPAATGIGLDERTLRIHFIATRVRPMPIENPRQVSAFHYPVQYGPKSPTFARAVVVPFRSGPVLLVSGTASIVGHETVHRGDVVAQTRETLENLRAVVAEANRRIGGAAFSLAALAKRIYIRNASDFDAVRGVVDGCAGEEDAPRHAVRADICRPDLLVEIEASGDGRTVAAGS</sequence>
<dbReference type="PROSITE" id="PS52016">
    <property type="entry name" value="TONB_DEPENDENT_REC_3"/>
    <property type="match status" value="1"/>
</dbReference>
<keyword evidence="1" id="KW-0472">Membrane</keyword>
<evidence type="ECO:0000313" key="5">
    <source>
        <dbReference type="Proteomes" id="UP000270342"/>
    </source>
</evidence>
<comment type="similarity">
    <text evidence="1">Belongs to the TonB-dependent receptor family.</text>
</comment>
<feature type="domain" description="Chorismatase FkbO/Hyg5-like N-terminal" evidence="3">
    <location>
        <begin position="80"/>
        <end position="205"/>
    </location>
</feature>
<keyword evidence="5" id="KW-1185">Reference proteome</keyword>
<keyword evidence="1" id="KW-1134">Transmembrane beta strand</keyword>
<dbReference type="InterPro" id="IPR006175">
    <property type="entry name" value="YjgF/YER057c/UK114"/>
</dbReference>
<dbReference type="EMBL" id="RBZU01000014">
    <property type="protein sequence ID" value="RKP46595.1"/>
    <property type="molecule type" value="Genomic_DNA"/>
</dbReference>
<protein>
    <recommendedName>
        <fullName evidence="3">Chorismatase FkbO/Hyg5-like N-terminal domain-containing protein</fullName>
    </recommendedName>
</protein>